<evidence type="ECO:0000256" key="1">
    <source>
        <dbReference type="ARBA" id="ARBA00022723"/>
    </source>
</evidence>
<proteinExistence type="predicted"/>
<name>A0ABQ5JL92_9LACO</name>
<sequence>MDQSTFQQWDAQVTQWIDEARENILAHFDEPLSIEEKSGRRDLVTQVDKENEQRLVAHIRQADPDAQILGEEGLGDHVTETDGRLWILDPLDGTMNFIKQRDDFAIMMSLYIDGIGQAAWLYDVMGDRLFHGAKGIGVWLNDRLMAPPANLPLSEGLASLSGPLVRHDVDHMQAIGAASLGMRIIGSAGIAFTKVLRGQQVCYISYLRPWDFATGKILAEELGLVVTTVDGQTPSVLSYSVVVVATKQAQQDIIAMQA</sequence>
<dbReference type="InterPro" id="IPR020583">
    <property type="entry name" value="Inositol_monoP_metal-BS"/>
</dbReference>
<evidence type="ECO:0000313" key="4">
    <source>
        <dbReference type="EMBL" id="GKT05192.1"/>
    </source>
</evidence>
<gene>
    <name evidence="4" type="primary">suhB</name>
    <name evidence="4" type="ORF">JCM31185_04810</name>
</gene>
<dbReference type="EMBL" id="BQXO01000001">
    <property type="protein sequence ID" value="GKT05192.1"/>
    <property type="molecule type" value="Genomic_DNA"/>
</dbReference>
<dbReference type="Gene3D" id="3.30.540.10">
    <property type="entry name" value="Fructose-1,6-Bisphosphatase, subunit A, domain 1"/>
    <property type="match status" value="1"/>
</dbReference>
<dbReference type="PROSITE" id="PS00629">
    <property type="entry name" value="IMP_1"/>
    <property type="match status" value="1"/>
</dbReference>
<dbReference type="Proteomes" id="UP001628078">
    <property type="component" value="Unassembled WGS sequence"/>
</dbReference>
<dbReference type="InterPro" id="IPR000760">
    <property type="entry name" value="Inositol_monophosphatase-like"/>
</dbReference>
<dbReference type="Pfam" id="PF00459">
    <property type="entry name" value="Inositol_P"/>
    <property type="match status" value="1"/>
</dbReference>
<protein>
    <submittedName>
        <fullName evidence="4">Fructose 1,6-bisphosphatase</fullName>
    </submittedName>
</protein>
<dbReference type="PRINTS" id="PR00377">
    <property type="entry name" value="IMPHPHTASES"/>
</dbReference>
<accession>A0ABQ5JL92</accession>
<organism evidence="4 5">
    <name type="scientific">Furfurilactobacillus curtus</name>
    <dbReference type="NCBI Taxonomy" id="1746200"/>
    <lineage>
        <taxon>Bacteria</taxon>
        <taxon>Bacillati</taxon>
        <taxon>Bacillota</taxon>
        <taxon>Bacilli</taxon>
        <taxon>Lactobacillales</taxon>
        <taxon>Lactobacillaceae</taxon>
        <taxon>Furfurilactobacillus</taxon>
    </lineage>
</organism>
<keyword evidence="2" id="KW-0378">Hydrolase</keyword>
<reference evidence="4 5" key="1">
    <citation type="submission" date="2022-03" db="EMBL/GenBank/DDBJ databases">
        <title>Draft genome sequence of Furfurilactobacillus curtus JCM 31185.</title>
        <authorList>
            <person name="Suzuki S."/>
            <person name="Endo A."/>
            <person name="Kajikawa A."/>
        </authorList>
    </citation>
    <scope>NUCLEOTIDE SEQUENCE [LARGE SCALE GENOMIC DNA]</scope>
    <source>
        <strain evidence="4 5">JCM 31185</strain>
    </source>
</reference>
<dbReference type="CDD" id="cd01637">
    <property type="entry name" value="IMPase_like"/>
    <property type="match status" value="1"/>
</dbReference>
<dbReference type="PANTHER" id="PTHR20854">
    <property type="entry name" value="INOSITOL MONOPHOSPHATASE"/>
    <property type="match status" value="1"/>
</dbReference>
<evidence type="ECO:0000256" key="2">
    <source>
        <dbReference type="ARBA" id="ARBA00022801"/>
    </source>
</evidence>
<dbReference type="PANTHER" id="PTHR20854:SF4">
    <property type="entry name" value="INOSITOL-1-MONOPHOSPHATASE-RELATED"/>
    <property type="match status" value="1"/>
</dbReference>
<keyword evidence="5" id="KW-1185">Reference proteome</keyword>
<comment type="caution">
    <text evidence="4">The sequence shown here is derived from an EMBL/GenBank/DDBJ whole genome shotgun (WGS) entry which is preliminary data.</text>
</comment>
<keyword evidence="1" id="KW-0479">Metal-binding</keyword>
<dbReference type="Gene3D" id="3.40.190.80">
    <property type="match status" value="1"/>
</dbReference>
<keyword evidence="3" id="KW-0460">Magnesium</keyword>
<dbReference type="RefSeq" id="WP_407882445.1">
    <property type="nucleotide sequence ID" value="NZ_BQXO01000001.1"/>
</dbReference>
<evidence type="ECO:0000313" key="5">
    <source>
        <dbReference type="Proteomes" id="UP001628078"/>
    </source>
</evidence>
<evidence type="ECO:0000256" key="3">
    <source>
        <dbReference type="ARBA" id="ARBA00022842"/>
    </source>
</evidence>
<dbReference type="SUPFAM" id="SSF56655">
    <property type="entry name" value="Carbohydrate phosphatase"/>
    <property type="match status" value="1"/>
</dbReference>